<comment type="subcellular location">
    <subcellularLocation>
        <location evidence="4">Endoplasmic reticulum membrane</location>
        <topology evidence="4">Peripheral membrane protein</topology>
    </subcellularLocation>
    <subcellularLocation>
        <location evidence="3">Microsome membrane</location>
        <topology evidence="3">Peripheral membrane protein</topology>
    </subcellularLocation>
</comment>
<dbReference type="GO" id="GO:0008395">
    <property type="term" value="F:steroid hydroxylase activity"/>
    <property type="evidence" value="ECO:0007669"/>
    <property type="project" value="TreeGrafter"/>
</dbReference>
<dbReference type="Gene3D" id="1.10.630.10">
    <property type="entry name" value="Cytochrome P450"/>
    <property type="match status" value="1"/>
</dbReference>
<dbReference type="GO" id="GO:0005789">
    <property type="term" value="C:endoplasmic reticulum membrane"/>
    <property type="evidence" value="ECO:0007669"/>
    <property type="project" value="UniProtKB-SubCell"/>
</dbReference>
<evidence type="ECO:0000256" key="10">
    <source>
        <dbReference type="ARBA" id="ARBA00023002"/>
    </source>
</evidence>
<protein>
    <recommendedName>
        <fullName evidence="17">Cytochrome P450</fullName>
    </recommendedName>
</protein>
<keyword evidence="10" id="KW-0560">Oxidoreductase</keyword>
<reference evidence="15 16" key="1">
    <citation type="submission" date="2024-03" db="EMBL/GenBank/DDBJ databases">
        <title>The genome assembly and annotation of the cricket Gryllus longicercus Weissman &amp; Gray.</title>
        <authorList>
            <person name="Szrajer S."/>
            <person name="Gray D."/>
            <person name="Ylla G."/>
        </authorList>
    </citation>
    <scope>NUCLEOTIDE SEQUENCE [LARGE SCALE GENOMIC DNA]</scope>
    <source>
        <strain evidence="15">DAG 2021-001</strain>
        <tissue evidence="15">Whole body minus gut</tissue>
    </source>
</reference>
<dbReference type="PANTHER" id="PTHR24300">
    <property type="entry name" value="CYTOCHROME P450 508A4-RELATED"/>
    <property type="match status" value="1"/>
</dbReference>
<organism evidence="15 16">
    <name type="scientific">Gryllus longicercus</name>
    <dbReference type="NCBI Taxonomy" id="2509291"/>
    <lineage>
        <taxon>Eukaryota</taxon>
        <taxon>Metazoa</taxon>
        <taxon>Ecdysozoa</taxon>
        <taxon>Arthropoda</taxon>
        <taxon>Hexapoda</taxon>
        <taxon>Insecta</taxon>
        <taxon>Pterygota</taxon>
        <taxon>Neoptera</taxon>
        <taxon>Polyneoptera</taxon>
        <taxon>Orthoptera</taxon>
        <taxon>Ensifera</taxon>
        <taxon>Gryllidea</taxon>
        <taxon>Grylloidea</taxon>
        <taxon>Gryllidae</taxon>
        <taxon>Gryllinae</taxon>
        <taxon>Gryllus</taxon>
    </lineage>
</organism>
<dbReference type="InterPro" id="IPR002401">
    <property type="entry name" value="Cyt_P450_E_grp-I"/>
</dbReference>
<dbReference type="GO" id="GO:0020037">
    <property type="term" value="F:heme binding"/>
    <property type="evidence" value="ECO:0007669"/>
    <property type="project" value="InterPro"/>
</dbReference>
<feature type="chain" id="PRO_5043043399" description="Cytochrome P450" evidence="14">
    <location>
        <begin position="17"/>
        <end position="438"/>
    </location>
</feature>
<dbReference type="InterPro" id="IPR050182">
    <property type="entry name" value="Cytochrome_P450_fam2"/>
</dbReference>
<evidence type="ECO:0000256" key="13">
    <source>
        <dbReference type="ARBA" id="ARBA00023136"/>
    </source>
</evidence>
<dbReference type="InterPro" id="IPR036396">
    <property type="entry name" value="Cyt_P450_sf"/>
</dbReference>
<comment type="caution">
    <text evidence="15">The sequence shown here is derived from an EMBL/GenBank/DDBJ whole genome shotgun (WGS) entry which is preliminary data.</text>
</comment>
<dbReference type="Pfam" id="PF00067">
    <property type="entry name" value="p450"/>
    <property type="match status" value="1"/>
</dbReference>
<dbReference type="GO" id="GO:0006805">
    <property type="term" value="P:xenobiotic metabolic process"/>
    <property type="evidence" value="ECO:0007669"/>
    <property type="project" value="TreeGrafter"/>
</dbReference>
<comment type="function">
    <text evidence="2">May be involved in the metabolism of insect hormones and in the breakdown of synthetic insecticides.</text>
</comment>
<evidence type="ECO:0000313" key="16">
    <source>
        <dbReference type="Proteomes" id="UP001378592"/>
    </source>
</evidence>
<keyword evidence="6" id="KW-0349">Heme</keyword>
<keyword evidence="8" id="KW-0256">Endoplasmic reticulum</keyword>
<dbReference type="PRINTS" id="PR00463">
    <property type="entry name" value="EP450I"/>
</dbReference>
<evidence type="ECO:0000256" key="6">
    <source>
        <dbReference type="ARBA" id="ARBA00022617"/>
    </source>
</evidence>
<dbReference type="GO" id="GO:0006082">
    <property type="term" value="P:organic acid metabolic process"/>
    <property type="evidence" value="ECO:0007669"/>
    <property type="project" value="TreeGrafter"/>
</dbReference>
<evidence type="ECO:0000256" key="2">
    <source>
        <dbReference type="ARBA" id="ARBA00003690"/>
    </source>
</evidence>
<keyword evidence="13" id="KW-0472">Membrane</keyword>
<sequence>MWFTLLLCIFIVTILCTYLQKPKQFPPGPPRLPILGNLLTFQRLVKDTGHFHLAVGQLAAKYGRIVGIYLGSGPPTVFVSGYEEVQQALSNRDLDGRPDGFFNKLRTMGERRGIIATDGELWQIQRRFLLRNLRDFGFGKRSMEVIIQEEAQILVRHVETLATEHPDGVALHEALTLPVLNSLWAIVAGVRYELNDEIFKKYISIQDAQIRKLDASGGLVNIFPWLRYICPEKSGYNILKSQHTQMWNFFLEIVNYHKNTLEQQYSRDLIDVYLHEIESNNYNKTFSESQLIAVLKDLFVAGSETTSNTLSFFFLYMLLYPEIQTRVQAEMTKVVGTDKLPSLENRKDMPYLSAVLLEVQRIANIGPMTLPHRALADVEIGGYVIPKDSTVLMSLYSIHMDKEYWGDPKEFRPERFLNPDGVFTPNPRVLPFGSGISN</sequence>
<keyword evidence="14" id="KW-0732">Signal</keyword>
<keyword evidence="11" id="KW-0408">Iron</keyword>
<dbReference type="FunFam" id="1.10.630.10:FF:000238">
    <property type="entry name" value="Cytochrome P450 2A6"/>
    <property type="match status" value="1"/>
</dbReference>
<evidence type="ECO:0000256" key="8">
    <source>
        <dbReference type="ARBA" id="ARBA00022824"/>
    </source>
</evidence>
<dbReference type="PRINTS" id="PR00385">
    <property type="entry name" value="P450"/>
</dbReference>
<dbReference type="GO" id="GO:0016712">
    <property type="term" value="F:oxidoreductase activity, acting on paired donors, with incorporation or reduction of molecular oxygen, reduced flavin or flavoprotein as one donor, and incorporation of one atom of oxygen"/>
    <property type="evidence" value="ECO:0007669"/>
    <property type="project" value="TreeGrafter"/>
</dbReference>
<evidence type="ECO:0000256" key="14">
    <source>
        <dbReference type="SAM" id="SignalP"/>
    </source>
</evidence>
<evidence type="ECO:0008006" key="17">
    <source>
        <dbReference type="Google" id="ProtNLM"/>
    </source>
</evidence>
<evidence type="ECO:0000313" key="15">
    <source>
        <dbReference type="EMBL" id="KAK7866788.1"/>
    </source>
</evidence>
<comment type="similarity">
    <text evidence="5">Belongs to the cytochrome P450 family.</text>
</comment>
<accession>A0AAN9Z3H2</accession>
<feature type="signal peptide" evidence="14">
    <location>
        <begin position="1"/>
        <end position="16"/>
    </location>
</feature>
<evidence type="ECO:0000256" key="5">
    <source>
        <dbReference type="ARBA" id="ARBA00010617"/>
    </source>
</evidence>
<keyword evidence="16" id="KW-1185">Reference proteome</keyword>
<keyword evidence="12" id="KW-0503">Monooxygenase</keyword>
<dbReference type="AlphaFoldDB" id="A0AAN9Z3H2"/>
<evidence type="ECO:0000256" key="3">
    <source>
        <dbReference type="ARBA" id="ARBA00004174"/>
    </source>
</evidence>
<comment type="cofactor">
    <cofactor evidence="1">
        <name>heme</name>
        <dbReference type="ChEBI" id="CHEBI:30413"/>
    </cofactor>
</comment>
<evidence type="ECO:0000256" key="7">
    <source>
        <dbReference type="ARBA" id="ARBA00022723"/>
    </source>
</evidence>
<dbReference type="EMBL" id="JAZDUA010000136">
    <property type="protein sequence ID" value="KAK7866788.1"/>
    <property type="molecule type" value="Genomic_DNA"/>
</dbReference>
<dbReference type="SUPFAM" id="SSF48264">
    <property type="entry name" value="Cytochrome P450"/>
    <property type="match status" value="1"/>
</dbReference>
<evidence type="ECO:0000256" key="9">
    <source>
        <dbReference type="ARBA" id="ARBA00022848"/>
    </source>
</evidence>
<keyword evidence="9" id="KW-0492">Microsome</keyword>
<gene>
    <name evidence="15" type="ORF">R5R35_004209</name>
</gene>
<evidence type="ECO:0000256" key="4">
    <source>
        <dbReference type="ARBA" id="ARBA00004406"/>
    </source>
</evidence>
<dbReference type="PANTHER" id="PTHR24300:SF376">
    <property type="entry name" value="CYTOCHROME P450 15A1"/>
    <property type="match status" value="1"/>
</dbReference>
<evidence type="ECO:0000256" key="12">
    <source>
        <dbReference type="ARBA" id="ARBA00023033"/>
    </source>
</evidence>
<evidence type="ECO:0000256" key="11">
    <source>
        <dbReference type="ARBA" id="ARBA00023004"/>
    </source>
</evidence>
<keyword evidence="7" id="KW-0479">Metal-binding</keyword>
<dbReference type="Proteomes" id="UP001378592">
    <property type="component" value="Unassembled WGS sequence"/>
</dbReference>
<proteinExistence type="inferred from homology"/>
<name>A0AAN9Z3H2_9ORTH</name>
<evidence type="ECO:0000256" key="1">
    <source>
        <dbReference type="ARBA" id="ARBA00001971"/>
    </source>
</evidence>
<dbReference type="InterPro" id="IPR001128">
    <property type="entry name" value="Cyt_P450"/>
</dbReference>
<dbReference type="GO" id="GO:0005506">
    <property type="term" value="F:iron ion binding"/>
    <property type="evidence" value="ECO:0007669"/>
    <property type="project" value="InterPro"/>
</dbReference>